<dbReference type="Proteomes" id="UP000232145">
    <property type="component" value="Unassembled WGS sequence"/>
</dbReference>
<proteinExistence type="predicted"/>
<comment type="caution">
    <text evidence="1">The sequence shown here is derived from an EMBL/GenBank/DDBJ whole genome shotgun (WGS) entry which is preliminary data.</text>
</comment>
<dbReference type="Gene3D" id="1.20.1330.10">
    <property type="entry name" value="f41 fragment of flagellin, N-terminal domain"/>
    <property type="match status" value="1"/>
</dbReference>
<keyword evidence="2" id="KW-1185">Reference proteome</keyword>
<keyword evidence="1" id="KW-0966">Cell projection</keyword>
<dbReference type="RefSeq" id="WP_100744242.1">
    <property type="nucleotide sequence ID" value="NZ_NPDW01000002.1"/>
</dbReference>
<accession>A0A2N0AI26</accession>
<organism evidence="1 2">
    <name type="scientific">Leptospira harrisiae</name>
    <dbReference type="NCBI Taxonomy" id="2023189"/>
    <lineage>
        <taxon>Bacteria</taxon>
        <taxon>Pseudomonadati</taxon>
        <taxon>Spirochaetota</taxon>
        <taxon>Spirochaetia</taxon>
        <taxon>Leptospirales</taxon>
        <taxon>Leptospiraceae</taxon>
        <taxon>Leptospira</taxon>
    </lineage>
</organism>
<evidence type="ECO:0000313" key="2">
    <source>
        <dbReference type="Proteomes" id="UP000232145"/>
    </source>
</evidence>
<name>A0A2N0AI26_9LEPT</name>
<keyword evidence="1" id="KW-0969">Cilium</keyword>
<reference evidence="1 2" key="1">
    <citation type="submission" date="2017-07" db="EMBL/GenBank/DDBJ databases">
        <title>Leptospira spp. isolated from tropical soils.</title>
        <authorList>
            <person name="Thibeaux R."/>
            <person name="Iraola G."/>
            <person name="Ferres I."/>
            <person name="Bierque E."/>
            <person name="Girault D."/>
            <person name="Soupe-Gilbert M.-E."/>
            <person name="Picardeau M."/>
            <person name="Goarant C."/>
        </authorList>
    </citation>
    <scope>NUCLEOTIDE SEQUENCE [LARGE SCALE GENOMIC DNA]</scope>
    <source>
        <strain evidence="1 2">FH2-B-A1</strain>
    </source>
</reference>
<evidence type="ECO:0000313" key="1">
    <source>
        <dbReference type="EMBL" id="PJZ83956.1"/>
    </source>
</evidence>
<keyword evidence="1" id="KW-0282">Flagellum</keyword>
<sequence length="240" mass="27782">MKLPKNPIQSLESQRESIIQKQILFLQKEILDWVSKDSFSTLNQKEILLRINVRPNSYHQKISNQNEVNALDSRLKFISLTSERLEKLFELHPIQTTFQKQSFLIRKAIVYLDTMLQISKKLLLISKSMTTGKPIDLQFEVNALIDEVDRLASTAEYNHMRLFEGDFAKNSRVASLWFINELNEKLFRVCIATMTSRSLGLTLNNGNPLTLSNPVLFQKKIEGAINTIIEERNRMQSVLN</sequence>
<gene>
    <name evidence="1" type="ORF">CH364_14460</name>
</gene>
<dbReference type="OrthoDB" id="341613at2"/>
<protein>
    <submittedName>
        <fullName evidence="1">Flagellar filament core protein flaB2 domain protein</fullName>
    </submittedName>
</protein>
<dbReference type="EMBL" id="NPDX01000004">
    <property type="protein sequence ID" value="PJZ83956.1"/>
    <property type="molecule type" value="Genomic_DNA"/>
</dbReference>
<dbReference type="AlphaFoldDB" id="A0A2N0AI26"/>